<dbReference type="GO" id="GO:0022857">
    <property type="term" value="F:transmembrane transporter activity"/>
    <property type="evidence" value="ECO:0007669"/>
    <property type="project" value="InterPro"/>
</dbReference>
<dbReference type="PeptideAtlas" id="B7Z531"/>
<evidence type="ECO:0000256" key="6">
    <source>
        <dbReference type="SAM" id="Phobius"/>
    </source>
</evidence>
<accession>B7Z531</accession>
<organism evidence="7">
    <name type="scientific">Homo sapiens</name>
    <name type="common">Human</name>
    <dbReference type="NCBI Taxonomy" id="9606"/>
    <lineage>
        <taxon>Eukaryota</taxon>
        <taxon>Metazoa</taxon>
        <taxon>Chordata</taxon>
        <taxon>Craniata</taxon>
        <taxon>Vertebrata</taxon>
        <taxon>Euteleostomi</taxon>
        <taxon>Mammalia</taxon>
        <taxon>Eutheria</taxon>
        <taxon>Euarchontoglires</taxon>
        <taxon>Primates</taxon>
        <taxon>Haplorrhini</taxon>
        <taxon>Catarrhini</taxon>
        <taxon>Hominidae</taxon>
        <taxon>Homo</taxon>
    </lineage>
</organism>
<proteinExistence type="evidence at transcript level"/>
<dbReference type="PANTHER" id="PTHR11662">
    <property type="entry name" value="SOLUTE CARRIER FAMILY 17"/>
    <property type="match status" value="1"/>
</dbReference>
<evidence type="ECO:0000313" key="7">
    <source>
        <dbReference type="EMBL" id="BAH12767.1"/>
    </source>
</evidence>
<keyword evidence="2 6" id="KW-0812">Transmembrane</keyword>
<evidence type="ECO:0000256" key="1">
    <source>
        <dbReference type="ARBA" id="ARBA00004127"/>
    </source>
</evidence>
<dbReference type="PANTHER" id="PTHR11662:SF134">
    <property type="entry name" value="SODIUM-DEPENDENT PHOSPHATE TRANSPORT PROTEIN 4"/>
    <property type="match status" value="1"/>
</dbReference>
<name>B7Z531_HUMAN</name>
<dbReference type="Gene3D" id="1.20.1250.20">
    <property type="entry name" value="MFS general substrate transporter like domains"/>
    <property type="match status" value="1"/>
</dbReference>
<feature type="region of interest" description="Disordered" evidence="5">
    <location>
        <begin position="1"/>
        <end position="21"/>
    </location>
</feature>
<reference evidence="7" key="1">
    <citation type="submission" date="2007-10" db="EMBL/GenBank/DDBJ databases">
        <title>NEDO human cDNA sequencing project focused on splicing variants.</title>
        <authorList>
            <person name="Wakamatsu A."/>
            <person name="Yamamoto J."/>
            <person name="Kimura K."/>
            <person name="Ishii S."/>
            <person name="Watanabe K."/>
            <person name="Sugiyama A."/>
            <person name="Murakawa K."/>
            <person name="Kaida T."/>
            <person name="Tsuchiya K."/>
            <person name="Fukuzumi Y."/>
            <person name="Kumagai A."/>
            <person name="Oishi Y."/>
            <person name="Yamamoto S."/>
            <person name="Ono Y."/>
            <person name="Komori Y."/>
            <person name="Yamazaki M."/>
            <person name="Kisu Y."/>
            <person name="Nishikawa T."/>
            <person name="Sugano S."/>
            <person name="Nomura N."/>
            <person name="Isogai T."/>
        </authorList>
    </citation>
    <scope>NUCLEOTIDE SEQUENCE</scope>
    <source>
        <tissue evidence="7">Kidney</tissue>
    </source>
</reference>
<dbReference type="AlphaFoldDB" id="B7Z531"/>
<dbReference type="Pfam" id="PF07690">
    <property type="entry name" value="MFS_1"/>
    <property type="match status" value="1"/>
</dbReference>
<dbReference type="InterPro" id="IPR011701">
    <property type="entry name" value="MFS"/>
</dbReference>
<evidence type="ECO:0000256" key="2">
    <source>
        <dbReference type="ARBA" id="ARBA00022692"/>
    </source>
</evidence>
<evidence type="ECO:0000256" key="5">
    <source>
        <dbReference type="SAM" id="MobiDB-lite"/>
    </source>
</evidence>
<comment type="subcellular location">
    <subcellularLocation>
        <location evidence="1">Endomembrane system</location>
        <topology evidence="1">Multi-pass membrane protein</topology>
    </subcellularLocation>
</comment>
<keyword evidence="3 6" id="KW-1133">Transmembrane helix</keyword>
<dbReference type="EMBL" id="AK298367">
    <property type="protein sequence ID" value="BAH12767.1"/>
    <property type="molecule type" value="mRNA"/>
</dbReference>
<dbReference type="GO" id="GO:0012505">
    <property type="term" value="C:endomembrane system"/>
    <property type="evidence" value="ECO:0007669"/>
    <property type="project" value="UniProtKB-SubCell"/>
</dbReference>
<dbReference type="SUPFAM" id="SSF103473">
    <property type="entry name" value="MFS general substrate transporter"/>
    <property type="match status" value="1"/>
</dbReference>
<dbReference type="InterPro" id="IPR036259">
    <property type="entry name" value="MFS_trans_sf"/>
</dbReference>
<evidence type="ECO:0000256" key="3">
    <source>
        <dbReference type="ARBA" id="ARBA00022989"/>
    </source>
</evidence>
<keyword evidence="4 6" id="KW-0472">Membrane</keyword>
<feature type="transmembrane region" description="Helical" evidence="6">
    <location>
        <begin position="124"/>
        <end position="146"/>
    </location>
</feature>
<protein>
    <submittedName>
        <fullName evidence="7">cDNA FLJ55407, highly similar to Sodium-dependent phosphate transport protein 4</fullName>
    </submittedName>
</protein>
<dbReference type="FunFam" id="1.20.1250.20:FF:001045">
    <property type="entry name" value="Solute carrier family 17 (sodium phosphate), member 3"/>
    <property type="match status" value="1"/>
</dbReference>
<feature type="transmembrane region" description="Helical" evidence="6">
    <location>
        <begin position="152"/>
        <end position="175"/>
    </location>
</feature>
<evidence type="ECO:0000256" key="4">
    <source>
        <dbReference type="ARBA" id="ARBA00023136"/>
    </source>
</evidence>
<sequence length="267" mass="29410">MATKTELSPTARESKNAQDMQVDETLIPRKVPSLCSARYGIALVLHFCNFTTIAQNVIMNITMVAMVNSTSPQSQLNDSSEVLPVDSFGGLSKAPKSLPAKSSILGGQFAIWEKWGPPQERSRLCSIALSGMLLGCFTAILIGGFISETLGWPFVFYIFGGVGCVCCLLWFVVIYDDPVSYPWISTSEKEYIISSLKQQVGSSKQPLPIKAMLRSLPIWSICLGCFSHQWLVSTMVVYIPTYISSVYHVNIRDVSMFPSLPFSCLHG</sequence>
<dbReference type="InterPro" id="IPR050382">
    <property type="entry name" value="MFS_Na/Anion_cotransporter"/>
</dbReference>